<evidence type="ECO:0000313" key="2">
    <source>
        <dbReference type="Proteomes" id="UP001371456"/>
    </source>
</evidence>
<reference evidence="1 2" key="1">
    <citation type="submission" date="2024-02" db="EMBL/GenBank/DDBJ databases">
        <title>de novo genome assembly of Solanum bulbocastanum strain 11H21.</title>
        <authorList>
            <person name="Hosaka A.J."/>
        </authorList>
    </citation>
    <scope>NUCLEOTIDE SEQUENCE [LARGE SCALE GENOMIC DNA]</scope>
    <source>
        <tissue evidence="1">Young leaves</tissue>
    </source>
</reference>
<evidence type="ECO:0000313" key="1">
    <source>
        <dbReference type="EMBL" id="KAK6784532.1"/>
    </source>
</evidence>
<dbReference type="EMBL" id="JBANQN010000007">
    <property type="protein sequence ID" value="KAK6784532.1"/>
    <property type="molecule type" value="Genomic_DNA"/>
</dbReference>
<organism evidence="1 2">
    <name type="scientific">Solanum bulbocastanum</name>
    <name type="common">Wild potato</name>
    <dbReference type="NCBI Taxonomy" id="147425"/>
    <lineage>
        <taxon>Eukaryota</taxon>
        <taxon>Viridiplantae</taxon>
        <taxon>Streptophyta</taxon>
        <taxon>Embryophyta</taxon>
        <taxon>Tracheophyta</taxon>
        <taxon>Spermatophyta</taxon>
        <taxon>Magnoliopsida</taxon>
        <taxon>eudicotyledons</taxon>
        <taxon>Gunneridae</taxon>
        <taxon>Pentapetalae</taxon>
        <taxon>asterids</taxon>
        <taxon>lamiids</taxon>
        <taxon>Solanales</taxon>
        <taxon>Solanaceae</taxon>
        <taxon>Solanoideae</taxon>
        <taxon>Solaneae</taxon>
        <taxon>Solanum</taxon>
    </lineage>
</organism>
<sequence length="79" mass="8887">MPWKKINKNSSRTVSVFCRIFFSECLFLSLSKEHYNHLVSMLQQFQGGNIPDGSVADSIPTNRATNFAGPFTEEASGDW</sequence>
<name>A0AAN8TG24_SOLBU</name>
<comment type="caution">
    <text evidence="1">The sequence shown here is derived from an EMBL/GenBank/DDBJ whole genome shotgun (WGS) entry which is preliminary data.</text>
</comment>
<keyword evidence="2" id="KW-1185">Reference proteome</keyword>
<gene>
    <name evidence="1" type="ORF">RDI58_017987</name>
</gene>
<protein>
    <submittedName>
        <fullName evidence="1">Uncharacterized protein</fullName>
    </submittedName>
</protein>
<accession>A0AAN8TG24</accession>
<dbReference type="AlphaFoldDB" id="A0AAN8TG24"/>
<proteinExistence type="predicted"/>
<dbReference type="Proteomes" id="UP001371456">
    <property type="component" value="Unassembled WGS sequence"/>
</dbReference>